<evidence type="ECO:0008006" key="4">
    <source>
        <dbReference type="Google" id="ProtNLM"/>
    </source>
</evidence>
<dbReference type="Proteomes" id="UP000569914">
    <property type="component" value="Unassembled WGS sequence"/>
</dbReference>
<feature type="region of interest" description="Disordered" evidence="1">
    <location>
        <begin position="34"/>
        <end position="85"/>
    </location>
</feature>
<protein>
    <recommendedName>
        <fullName evidence="4">Heavy-metal-associated domain-containing protein</fullName>
    </recommendedName>
</protein>
<keyword evidence="3" id="KW-1185">Reference proteome</keyword>
<feature type="compositionally biased region" description="Low complexity" evidence="1">
    <location>
        <begin position="34"/>
        <end position="44"/>
    </location>
</feature>
<accession>A0A7Y9LD08</accession>
<gene>
    <name evidence="2" type="ORF">BKA15_003732</name>
</gene>
<dbReference type="EMBL" id="JACCBU010000001">
    <property type="protein sequence ID" value="NYE72403.1"/>
    <property type="molecule type" value="Genomic_DNA"/>
</dbReference>
<evidence type="ECO:0000256" key="1">
    <source>
        <dbReference type="SAM" id="MobiDB-lite"/>
    </source>
</evidence>
<comment type="caution">
    <text evidence="2">The sequence shown here is derived from an EMBL/GenBank/DDBJ whole genome shotgun (WGS) entry which is preliminary data.</text>
</comment>
<organism evidence="2 3">
    <name type="scientific">Microlunatus parietis</name>
    <dbReference type="NCBI Taxonomy" id="682979"/>
    <lineage>
        <taxon>Bacteria</taxon>
        <taxon>Bacillati</taxon>
        <taxon>Actinomycetota</taxon>
        <taxon>Actinomycetes</taxon>
        <taxon>Propionibacteriales</taxon>
        <taxon>Propionibacteriaceae</taxon>
        <taxon>Microlunatus</taxon>
    </lineage>
</organism>
<name>A0A7Y9LD08_9ACTN</name>
<evidence type="ECO:0000313" key="3">
    <source>
        <dbReference type="Proteomes" id="UP000569914"/>
    </source>
</evidence>
<feature type="region of interest" description="Disordered" evidence="1">
    <location>
        <begin position="314"/>
        <end position="343"/>
    </location>
</feature>
<proteinExistence type="predicted"/>
<reference evidence="2 3" key="1">
    <citation type="submission" date="2020-07" db="EMBL/GenBank/DDBJ databases">
        <title>Sequencing the genomes of 1000 actinobacteria strains.</title>
        <authorList>
            <person name="Klenk H.-P."/>
        </authorList>
    </citation>
    <scope>NUCLEOTIDE SEQUENCE [LARGE SCALE GENOMIC DNA]</scope>
    <source>
        <strain evidence="2 3">DSM 22083</strain>
    </source>
</reference>
<feature type="compositionally biased region" description="Basic and acidic residues" evidence="1">
    <location>
        <begin position="332"/>
        <end position="343"/>
    </location>
</feature>
<dbReference type="AlphaFoldDB" id="A0A7Y9LD08"/>
<sequence length="343" mass="36465">MSPAVKLGGFAVGLVLLVGGSFAAGRILLPEDPAQQAAPVAPSPTMSGHGGGSEHGGEKPGETPAPGESDGHGGHEGGGSGEVRGLSLEQDGFRLSPPTAPDRVGQRGTLEFMIMDAEGKAVTDFEVSHEKKLHLIVVRNDGREFRHVHPTMAADGTWSIPWQWPAAGSYRMFADFVPTASGDPTTLGYAFDIPGELRPQPATKIKTTSTVDGYQVKLAGELTAHGESELTVTVTKDGKPVTTLQPYLGAYGHLVILRQGDLGYLHVHPEGAEPKKGETSGPEVTFIAQAPTESRYLLYFDFQVDGKVRTAEFVLGGDDSHEQDHESEDSDDHGHDSGEQEER</sequence>
<dbReference type="RefSeq" id="WP_179753182.1">
    <property type="nucleotide sequence ID" value="NZ_JACCBU010000001.1"/>
</dbReference>
<evidence type="ECO:0000313" key="2">
    <source>
        <dbReference type="EMBL" id="NYE72403.1"/>
    </source>
</evidence>